<dbReference type="AlphaFoldDB" id="A0A8X6P6K9"/>
<comment type="caution">
    <text evidence="1">The sequence shown here is derived from an EMBL/GenBank/DDBJ whole genome shotgun (WGS) entry which is preliminary data.</text>
</comment>
<organism evidence="1 2">
    <name type="scientific">Nephila pilipes</name>
    <name type="common">Giant wood spider</name>
    <name type="synonym">Nephila maculata</name>
    <dbReference type="NCBI Taxonomy" id="299642"/>
    <lineage>
        <taxon>Eukaryota</taxon>
        <taxon>Metazoa</taxon>
        <taxon>Ecdysozoa</taxon>
        <taxon>Arthropoda</taxon>
        <taxon>Chelicerata</taxon>
        <taxon>Arachnida</taxon>
        <taxon>Araneae</taxon>
        <taxon>Araneomorphae</taxon>
        <taxon>Entelegynae</taxon>
        <taxon>Araneoidea</taxon>
        <taxon>Nephilidae</taxon>
        <taxon>Nephila</taxon>
    </lineage>
</organism>
<name>A0A8X6P6K9_NEPPI</name>
<keyword evidence="2" id="KW-1185">Reference proteome</keyword>
<protein>
    <submittedName>
        <fullName evidence="1">Uncharacterized protein</fullName>
    </submittedName>
</protein>
<evidence type="ECO:0000313" key="2">
    <source>
        <dbReference type="Proteomes" id="UP000887013"/>
    </source>
</evidence>
<reference evidence="1" key="1">
    <citation type="submission" date="2020-08" db="EMBL/GenBank/DDBJ databases">
        <title>Multicomponent nature underlies the extraordinary mechanical properties of spider dragline silk.</title>
        <authorList>
            <person name="Kono N."/>
            <person name="Nakamura H."/>
            <person name="Mori M."/>
            <person name="Yoshida Y."/>
            <person name="Ohtoshi R."/>
            <person name="Malay A.D."/>
            <person name="Moran D.A.P."/>
            <person name="Tomita M."/>
            <person name="Numata K."/>
            <person name="Arakawa K."/>
        </authorList>
    </citation>
    <scope>NUCLEOTIDE SEQUENCE</scope>
</reference>
<feature type="non-terminal residue" evidence="1">
    <location>
        <position position="1"/>
    </location>
</feature>
<dbReference type="EMBL" id="BMAW01017455">
    <property type="protein sequence ID" value="GFT54106.1"/>
    <property type="molecule type" value="Genomic_DNA"/>
</dbReference>
<accession>A0A8X6P6K9</accession>
<gene>
    <name evidence="1" type="ORF">NPIL_681561</name>
</gene>
<evidence type="ECO:0000313" key="1">
    <source>
        <dbReference type="EMBL" id="GFT54106.1"/>
    </source>
</evidence>
<dbReference type="OrthoDB" id="10066040at2759"/>
<dbReference type="Proteomes" id="UP000887013">
    <property type="component" value="Unassembled WGS sequence"/>
</dbReference>
<proteinExistence type="predicted"/>
<sequence length="62" mass="6776">RRKVTPPRHSSFQVVLKIGSIKTINPFGLDRESNPGPLAPEARIIPLDHRAAASELLFVSSS</sequence>